<evidence type="ECO:0000313" key="4">
    <source>
        <dbReference type="Proteomes" id="UP000291142"/>
    </source>
</evidence>
<name>A0A4Q9FL48_9FLAO</name>
<feature type="domain" description="SMODS and SLOG-associating 2TM effector" evidence="2">
    <location>
        <begin position="8"/>
        <end position="166"/>
    </location>
</feature>
<feature type="transmembrane region" description="Helical" evidence="1">
    <location>
        <begin position="62"/>
        <end position="86"/>
    </location>
</feature>
<protein>
    <submittedName>
        <fullName evidence="3">SLATT domain-containing protein</fullName>
    </submittedName>
</protein>
<accession>A0A4Q9FL48</accession>
<reference evidence="3 4" key="1">
    <citation type="submission" date="2019-02" db="EMBL/GenBank/DDBJ databases">
        <title>Hyunsoonleella sp., isolated from marine sediment.</title>
        <authorList>
            <person name="Liu B.-T."/>
        </authorList>
    </citation>
    <scope>NUCLEOTIDE SEQUENCE [LARGE SCALE GENOMIC DNA]</scope>
    <source>
        <strain evidence="3 4">T58</strain>
    </source>
</reference>
<dbReference type="Proteomes" id="UP000291142">
    <property type="component" value="Unassembled WGS sequence"/>
</dbReference>
<dbReference type="NCBIfam" id="NF033632">
    <property type="entry name" value="SLATT_4"/>
    <property type="match status" value="1"/>
</dbReference>
<evidence type="ECO:0000259" key="2">
    <source>
        <dbReference type="Pfam" id="PF18186"/>
    </source>
</evidence>
<dbReference type="InterPro" id="IPR040811">
    <property type="entry name" value="SLATT_4"/>
</dbReference>
<keyword evidence="1" id="KW-0472">Membrane</keyword>
<evidence type="ECO:0000313" key="3">
    <source>
        <dbReference type="EMBL" id="TBN06357.1"/>
    </source>
</evidence>
<dbReference type="RefSeq" id="WP_130962347.1">
    <property type="nucleotide sequence ID" value="NZ_SIRT01000001.1"/>
</dbReference>
<keyword evidence="4" id="KW-1185">Reference proteome</keyword>
<sequence>MDNITLKIKKIKTDALYGKKKHFNAADKKEKWHYSIGIPLIIVNILSSSILFYIITEDAVDWLKYVPLVLGLITALLTGFQTFLNLQKKVEGHRRVGNRYLGVYKKCDIILAYIADDVITQNSLIETIENVTLAIEDINKEAESFPTSQSDYIKAKIGINSGEESYNENELEI</sequence>
<feature type="transmembrane region" description="Helical" evidence="1">
    <location>
        <begin position="36"/>
        <end position="56"/>
    </location>
</feature>
<dbReference type="EMBL" id="SIRT01000001">
    <property type="protein sequence ID" value="TBN06357.1"/>
    <property type="molecule type" value="Genomic_DNA"/>
</dbReference>
<keyword evidence="1" id="KW-1133">Transmembrane helix</keyword>
<dbReference type="OrthoDB" id="1440628at2"/>
<keyword evidence="1" id="KW-0812">Transmembrane</keyword>
<dbReference type="AlphaFoldDB" id="A0A4Q9FL48"/>
<evidence type="ECO:0000256" key="1">
    <source>
        <dbReference type="SAM" id="Phobius"/>
    </source>
</evidence>
<comment type="caution">
    <text evidence="3">The sequence shown here is derived from an EMBL/GenBank/DDBJ whole genome shotgun (WGS) entry which is preliminary data.</text>
</comment>
<gene>
    <name evidence="3" type="ORF">EYD45_00275</name>
</gene>
<dbReference type="Pfam" id="PF18186">
    <property type="entry name" value="SLATT_4"/>
    <property type="match status" value="1"/>
</dbReference>
<proteinExistence type="predicted"/>
<organism evidence="3 4">
    <name type="scientific">Hyunsoonleella flava</name>
    <dbReference type="NCBI Taxonomy" id="2527939"/>
    <lineage>
        <taxon>Bacteria</taxon>
        <taxon>Pseudomonadati</taxon>
        <taxon>Bacteroidota</taxon>
        <taxon>Flavobacteriia</taxon>
        <taxon>Flavobacteriales</taxon>
        <taxon>Flavobacteriaceae</taxon>
    </lineage>
</organism>